<dbReference type="InterPro" id="IPR036291">
    <property type="entry name" value="NAD(P)-bd_dom_sf"/>
</dbReference>
<comment type="similarity">
    <text evidence="1">Belongs to the short-chain dehydrogenases/reductases (SDR) family.</text>
</comment>
<dbReference type="Proteomes" id="UP000602905">
    <property type="component" value="Unassembled WGS sequence"/>
</dbReference>
<feature type="non-terminal residue" evidence="4">
    <location>
        <position position="245"/>
    </location>
</feature>
<comment type="caution">
    <text evidence="4">The sequence shown here is derived from an EMBL/GenBank/DDBJ whole genome shotgun (WGS) entry which is preliminary data.</text>
</comment>
<organism evidence="4 5">
    <name type="scientific">Rhizoctonia solani</name>
    <dbReference type="NCBI Taxonomy" id="456999"/>
    <lineage>
        <taxon>Eukaryota</taxon>
        <taxon>Fungi</taxon>
        <taxon>Dikarya</taxon>
        <taxon>Basidiomycota</taxon>
        <taxon>Agaricomycotina</taxon>
        <taxon>Agaricomycetes</taxon>
        <taxon>Cantharellales</taxon>
        <taxon>Ceratobasidiaceae</taxon>
        <taxon>Rhizoctonia</taxon>
    </lineage>
</organism>
<evidence type="ECO:0000313" key="5">
    <source>
        <dbReference type="Proteomes" id="UP000602905"/>
    </source>
</evidence>
<dbReference type="InterPro" id="IPR051122">
    <property type="entry name" value="SDR_DHRS6-like"/>
</dbReference>
<dbReference type="InterPro" id="IPR002347">
    <property type="entry name" value="SDR_fam"/>
</dbReference>
<proteinExistence type="inferred from homology"/>
<reference evidence="4" key="1">
    <citation type="submission" date="2020-09" db="EMBL/GenBank/DDBJ databases">
        <title>Comparative genome analyses of four rice-infecting Rhizoctonia solani isolates reveal extensive enrichment of homogalacturonan modification genes.</title>
        <authorList>
            <person name="Lee D.-Y."/>
            <person name="Jeon J."/>
            <person name="Kim K.-T."/>
            <person name="Cheong K."/>
            <person name="Song H."/>
            <person name="Choi G."/>
            <person name="Ko J."/>
            <person name="Opiyo S.O."/>
            <person name="Zuo S."/>
            <person name="Madhav S."/>
            <person name="Lee Y.-H."/>
            <person name="Wang G.-L."/>
        </authorList>
    </citation>
    <scope>NUCLEOTIDE SEQUENCE</scope>
    <source>
        <strain evidence="4">AG1-IA WGL</strain>
    </source>
</reference>
<evidence type="ECO:0000313" key="4">
    <source>
        <dbReference type="EMBL" id="KAF8699522.1"/>
    </source>
</evidence>
<dbReference type="SUPFAM" id="SSF51735">
    <property type="entry name" value="NAD(P)-binding Rossmann-fold domains"/>
    <property type="match status" value="1"/>
</dbReference>
<dbReference type="EMBL" id="JACYCD010000238">
    <property type="protein sequence ID" value="KAF8699522.1"/>
    <property type="molecule type" value="Genomic_DNA"/>
</dbReference>
<evidence type="ECO:0000256" key="1">
    <source>
        <dbReference type="ARBA" id="ARBA00006484"/>
    </source>
</evidence>
<dbReference type="OrthoDB" id="294295at2759"/>
<sequence length="245" mass="26011">MSSTEILRGQKVILIGGSSSVGRSIAIAAVDHGASVVIASSSSDRVQAAVELLKKRAKDPGVSITGQVVEYKNQASLTAFLSQGGPFDHLVITAGRFPGIMRFPRDEISEAFKESFDAYYWPLVTAAQHIYKNNLINPGGSITSTIGTTYDRPLPGWSLACGPVGAVASVTRGLAVDLKPLRSFGLVDTEIFEALPVGAKEGMFKSQLETLPVGHIGVPSEVAEAYIFAMKVSGIKLLIQYSLID</sequence>
<keyword evidence="3" id="KW-0560">Oxidoreductase</keyword>
<dbReference type="Pfam" id="PF23441">
    <property type="entry name" value="SDR"/>
    <property type="match status" value="1"/>
</dbReference>
<keyword evidence="2" id="KW-0521">NADP</keyword>
<gene>
    <name evidence="4" type="ORF">RHS03_07144</name>
</gene>
<protein>
    <submittedName>
        <fullName evidence="4">Enoyl-(Acyl carrier protein) reductase</fullName>
    </submittedName>
</protein>
<dbReference type="AlphaFoldDB" id="A0A8H7HM10"/>
<dbReference type="GO" id="GO:0016491">
    <property type="term" value="F:oxidoreductase activity"/>
    <property type="evidence" value="ECO:0007669"/>
    <property type="project" value="UniProtKB-KW"/>
</dbReference>
<dbReference type="InterPro" id="IPR057571">
    <property type="entry name" value="SDR_PhqE-like"/>
</dbReference>
<name>A0A8H7HM10_9AGAM</name>
<dbReference type="Gene3D" id="3.40.50.720">
    <property type="entry name" value="NAD(P)-binding Rossmann-like Domain"/>
    <property type="match status" value="1"/>
</dbReference>
<evidence type="ECO:0000256" key="2">
    <source>
        <dbReference type="ARBA" id="ARBA00022857"/>
    </source>
</evidence>
<evidence type="ECO:0000256" key="3">
    <source>
        <dbReference type="ARBA" id="ARBA00023002"/>
    </source>
</evidence>
<accession>A0A8H7HM10</accession>
<dbReference type="PANTHER" id="PTHR43477:SF1">
    <property type="entry name" value="DIHYDROANTICAPSIN 7-DEHYDROGENASE"/>
    <property type="match status" value="1"/>
</dbReference>
<dbReference type="PANTHER" id="PTHR43477">
    <property type="entry name" value="DIHYDROANTICAPSIN 7-DEHYDROGENASE"/>
    <property type="match status" value="1"/>
</dbReference>
<dbReference type="PRINTS" id="PR00081">
    <property type="entry name" value="GDHRDH"/>
</dbReference>